<sequence>MAAPIAPAAVLPSCITVPADAPKGIARAKAPAAMPVAMAGKRLTRLGICGLRFIHPRVDEAIVNKWLIFSKPIEDCFAESAK</sequence>
<reference evidence="1" key="2">
    <citation type="submission" date="2020-09" db="EMBL/GenBank/DDBJ databases">
        <authorList>
            <person name="Sun Q."/>
            <person name="Zhou Y."/>
        </authorList>
    </citation>
    <scope>NUCLEOTIDE SEQUENCE</scope>
    <source>
        <strain evidence="1">CGMCC 1.14984</strain>
    </source>
</reference>
<dbReference type="EMBL" id="BMGZ01000002">
    <property type="protein sequence ID" value="GGH98691.1"/>
    <property type="molecule type" value="Genomic_DNA"/>
</dbReference>
<comment type="caution">
    <text evidence="1">The sequence shown here is derived from an EMBL/GenBank/DDBJ whole genome shotgun (WGS) entry which is preliminary data.</text>
</comment>
<protein>
    <submittedName>
        <fullName evidence="1">Uncharacterized protein</fullName>
    </submittedName>
</protein>
<gene>
    <name evidence="1" type="ORF">GCM10011355_22880</name>
</gene>
<dbReference type="Proteomes" id="UP000621856">
    <property type="component" value="Unassembled WGS sequence"/>
</dbReference>
<evidence type="ECO:0000313" key="1">
    <source>
        <dbReference type="EMBL" id="GGH98691.1"/>
    </source>
</evidence>
<proteinExistence type="predicted"/>
<organism evidence="1 2">
    <name type="scientific">Aquisalinus luteolus</name>
    <dbReference type="NCBI Taxonomy" id="1566827"/>
    <lineage>
        <taxon>Bacteria</taxon>
        <taxon>Pseudomonadati</taxon>
        <taxon>Pseudomonadota</taxon>
        <taxon>Alphaproteobacteria</taxon>
        <taxon>Parvularculales</taxon>
        <taxon>Parvularculaceae</taxon>
        <taxon>Aquisalinus</taxon>
    </lineage>
</organism>
<name>A0A8J3EPM0_9PROT</name>
<accession>A0A8J3EPM0</accession>
<dbReference type="AlphaFoldDB" id="A0A8J3EPM0"/>
<evidence type="ECO:0000313" key="2">
    <source>
        <dbReference type="Proteomes" id="UP000621856"/>
    </source>
</evidence>
<reference evidence="1" key="1">
    <citation type="journal article" date="2014" name="Int. J. Syst. Evol. Microbiol.">
        <title>Complete genome sequence of Corynebacterium casei LMG S-19264T (=DSM 44701T), isolated from a smear-ripened cheese.</title>
        <authorList>
            <consortium name="US DOE Joint Genome Institute (JGI-PGF)"/>
            <person name="Walter F."/>
            <person name="Albersmeier A."/>
            <person name="Kalinowski J."/>
            <person name="Ruckert C."/>
        </authorList>
    </citation>
    <scope>NUCLEOTIDE SEQUENCE</scope>
    <source>
        <strain evidence="1">CGMCC 1.14984</strain>
    </source>
</reference>